<dbReference type="AlphaFoldDB" id="A0A1H7G573"/>
<dbReference type="STRING" id="1036779.SAMN04515666_101254"/>
<protein>
    <submittedName>
        <fullName evidence="1">Uncharacterized conserved protein, DUF934 family</fullName>
    </submittedName>
</protein>
<evidence type="ECO:0000313" key="1">
    <source>
        <dbReference type="EMBL" id="SEK33278.1"/>
    </source>
</evidence>
<proteinExistence type="predicted"/>
<organism evidence="1 2">
    <name type="scientific">Bosea lupini</name>
    <dbReference type="NCBI Taxonomy" id="1036779"/>
    <lineage>
        <taxon>Bacteria</taxon>
        <taxon>Pseudomonadati</taxon>
        <taxon>Pseudomonadota</taxon>
        <taxon>Alphaproteobacteria</taxon>
        <taxon>Hyphomicrobiales</taxon>
        <taxon>Boseaceae</taxon>
        <taxon>Bosea</taxon>
    </lineage>
</organism>
<reference evidence="2" key="1">
    <citation type="submission" date="2016-10" db="EMBL/GenBank/DDBJ databases">
        <authorList>
            <person name="Varghese N."/>
            <person name="Submissions S."/>
        </authorList>
    </citation>
    <scope>NUCLEOTIDE SEQUENCE [LARGE SCALE GENOMIC DNA]</scope>
    <source>
        <strain evidence="2">LMG 26383,CCUG 61248,R- 45681</strain>
    </source>
</reference>
<dbReference type="OrthoDB" id="9800421at2"/>
<evidence type="ECO:0000313" key="2">
    <source>
        <dbReference type="Proteomes" id="UP000199664"/>
    </source>
</evidence>
<dbReference type="Proteomes" id="UP000199664">
    <property type="component" value="Unassembled WGS sequence"/>
</dbReference>
<dbReference type="EMBL" id="FOAN01000001">
    <property type="protein sequence ID" value="SEK33278.1"/>
    <property type="molecule type" value="Genomic_DNA"/>
</dbReference>
<dbReference type="Pfam" id="PF06073">
    <property type="entry name" value="DUF934"/>
    <property type="match status" value="1"/>
</dbReference>
<gene>
    <name evidence="1" type="ORF">SAMN04515666_101254</name>
</gene>
<accession>A0A1H7G573</accession>
<sequence>MPLLDRHGAKTEIWTRSEGAAIDNISHALVDWAALPEALAQKTRDQRIGVVIPNTVRIPQLKLLMRQLSLIAISFPSFGDGRGFSLARLIRNHGFTGTLRASGPLIADQFAYAIACGFDEVELPEASAARQPVEQWVNALGQISHGYQRGYGDSGNILDRRRSARLKHVAAG</sequence>
<keyword evidence="2" id="KW-1185">Reference proteome</keyword>
<dbReference type="RefSeq" id="WP_091828956.1">
    <property type="nucleotide sequence ID" value="NZ_FOAN01000001.1"/>
</dbReference>
<name>A0A1H7G573_9HYPH</name>
<dbReference type="InterPro" id="IPR008318">
    <property type="entry name" value="UCP030820"/>
</dbReference>